<evidence type="ECO:0000313" key="2">
    <source>
        <dbReference type="EMBL" id="GJU03913.1"/>
    </source>
</evidence>
<keyword evidence="1" id="KW-0472">Membrane</keyword>
<dbReference type="Proteomes" id="UP001151760">
    <property type="component" value="Unassembled WGS sequence"/>
</dbReference>
<accession>A0ABQ5IX53</accession>
<organism evidence="2 3">
    <name type="scientific">Tanacetum coccineum</name>
    <dbReference type="NCBI Taxonomy" id="301880"/>
    <lineage>
        <taxon>Eukaryota</taxon>
        <taxon>Viridiplantae</taxon>
        <taxon>Streptophyta</taxon>
        <taxon>Embryophyta</taxon>
        <taxon>Tracheophyta</taxon>
        <taxon>Spermatophyta</taxon>
        <taxon>Magnoliopsida</taxon>
        <taxon>eudicotyledons</taxon>
        <taxon>Gunneridae</taxon>
        <taxon>Pentapetalae</taxon>
        <taxon>asterids</taxon>
        <taxon>campanulids</taxon>
        <taxon>Asterales</taxon>
        <taxon>Asteraceae</taxon>
        <taxon>Asteroideae</taxon>
        <taxon>Anthemideae</taxon>
        <taxon>Anthemidinae</taxon>
        <taxon>Tanacetum</taxon>
    </lineage>
</organism>
<evidence type="ECO:0000313" key="3">
    <source>
        <dbReference type="Proteomes" id="UP001151760"/>
    </source>
</evidence>
<feature type="transmembrane region" description="Helical" evidence="1">
    <location>
        <begin position="88"/>
        <end position="109"/>
    </location>
</feature>
<sequence>MACDDKTTALGEIEYVYYGFGKECCSLYKGLAFSERDSSLDAFWRDRVWKSVRYGVSKELDTAYWGFLGVGTTFDIFQNIIFISYLEYVVLSLSGYGVLSFILCGLCAIKIKIDSVQTINTRYGMERIRRIDVWEDRLGGIMGLAAVGPAVLWRCWPRQSSIWYAYGMSQVSSLRKSHCMPGMSAH</sequence>
<keyword evidence="1" id="KW-0812">Transmembrane</keyword>
<feature type="transmembrane region" description="Helical" evidence="1">
    <location>
        <begin position="63"/>
        <end position="82"/>
    </location>
</feature>
<keyword evidence="3" id="KW-1185">Reference proteome</keyword>
<name>A0ABQ5IX53_9ASTR</name>
<keyword evidence="1" id="KW-1133">Transmembrane helix</keyword>
<protein>
    <submittedName>
        <fullName evidence="2">Uncharacterized protein</fullName>
    </submittedName>
</protein>
<reference evidence="2" key="2">
    <citation type="submission" date="2022-01" db="EMBL/GenBank/DDBJ databases">
        <authorList>
            <person name="Yamashiro T."/>
            <person name="Shiraishi A."/>
            <person name="Satake H."/>
            <person name="Nakayama K."/>
        </authorList>
    </citation>
    <scope>NUCLEOTIDE SEQUENCE</scope>
</reference>
<reference evidence="2" key="1">
    <citation type="journal article" date="2022" name="Int. J. Mol. Sci.">
        <title>Draft Genome of Tanacetum Coccineum: Genomic Comparison of Closely Related Tanacetum-Family Plants.</title>
        <authorList>
            <person name="Yamashiro T."/>
            <person name="Shiraishi A."/>
            <person name="Nakayama K."/>
            <person name="Satake H."/>
        </authorList>
    </citation>
    <scope>NUCLEOTIDE SEQUENCE</scope>
</reference>
<comment type="caution">
    <text evidence="2">The sequence shown here is derived from an EMBL/GenBank/DDBJ whole genome shotgun (WGS) entry which is preliminary data.</text>
</comment>
<dbReference type="EMBL" id="BQNB010021198">
    <property type="protein sequence ID" value="GJU03913.1"/>
    <property type="molecule type" value="Genomic_DNA"/>
</dbReference>
<gene>
    <name evidence="2" type="ORF">Tco_1114251</name>
</gene>
<evidence type="ECO:0000256" key="1">
    <source>
        <dbReference type="SAM" id="Phobius"/>
    </source>
</evidence>
<proteinExistence type="predicted"/>